<dbReference type="HAMAP" id="MF_01186">
    <property type="entry name" value="LPS_assembly_LptE"/>
    <property type="match status" value="1"/>
</dbReference>
<dbReference type="Proteomes" id="UP000814353">
    <property type="component" value="Unassembled WGS sequence"/>
</dbReference>
<dbReference type="GO" id="GO:0009279">
    <property type="term" value="C:cell outer membrane"/>
    <property type="evidence" value="ECO:0007669"/>
    <property type="project" value="UniProtKB-SubCell"/>
</dbReference>
<evidence type="ECO:0000256" key="1">
    <source>
        <dbReference type="ARBA" id="ARBA00022729"/>
    </source>
</evidence>
<reference evidence="7 9" key="2">
    <citation type="submission" date="2020-07" db="EMBL/GenBank/DDBJ databases">
        <title>Identification of Halomonas strains.</title>
        <authorList>
            <person name="Xiao Z."/>
            <person name="Shen J."/>
        </authorList>
    </citation>
    <scope>NUCLEOTIDE SEQUENCE [LARGE SCALE GENOMIC DNA]</scope>
    <source>
        <strain evidence="7 9">DSM 17331</strain>
    </source>
</reference>
<reference evidence="8 10" key="1">
    <citation type="submission" date="2020-05" db="EMBL/GenBank/DDBJ databases">
        <title>Comparative genomic analysis of denitrifying bacteria from Halomonas genus.</title>
        <authorList>
            <person name="Wang L."/>
            <person name="Shao Z."/>
        </authorList>
    </citation>
    <scope>NUCLEOTIDE SEQUENCE [LARGE SCALE GENOMIC DNA]</scope>
    <source>
        <strain evidence="8 10">DSM 17331</strain>
    </source>
</reference>
<name>A0A7V9W383_9GAMM</name>
<dbReference type="EMBL" id="JABFUB010000017">
    <property type="protein sequence ID" value="MCG6663115.1"/>
    <property type="molecule type" value="Genomic_DNA"/>
</dbReference>
<evidence type="ECO:0000256" key="2">
    <source>
        <dbReference type="ARBA" id="ARBA00023136"/>
    </source>
</evidence>
<gene>
    <name evidence="6" type="primary">lptE</name>
    <name evidence="7" type="ORF">H1D44_15160</name>
    <name evidence="8" type="ORF">HOP48_16390</name>
</gene>
<dbReference type="PANTHER" id="PTHR38098:SF1">
    <property type="entry name" value="LPS-ASSEMBLY LIPOPROTEIN LPTE"/>
    <property type="match status" value="1"/>
</dbReference>
<comment type="caution">
    <text evidence="7">The sequence shown here is derived from an EMBL/GenBank/DDBJ whole genome shotgun (WGS) entry which is preliminary data.</text>
</comment>
<evidence type="ECO:0000256" key="3">
    <source>
        <dbReference type="ARBA" id="ARBA00023139"/>
    </source>
</evidence>
<keyword evidence="2 6" id="KW-0472">Membrane</keyword>
<protein>
    <recommendedName>
        <fullName evidence="6">LPS-assembly lipoprotein LptE</fullName>
    </recommendedName>
</protein>
<dbReference type="InterPro" id="IPR007485">
    <property type="entry name" value="LPS_assembly_LptE"/>
</dbReference>
<evidence type="ECO:0000313" key="8">
    <source>
        <dbReference type="EMBL" id="MCG6663115.1"/>
    </source>
</evidence>
<keyword evidence="5 6" id="KW-0449">Lipoprotein</keyword>
<keyword evidence="3 6" id="KW-0564">Palmitate</keyword>
<keyword evidence="10" id="KW-1185">Reference proteome</keyword>
<evidence type="ECO:0000313" key="10">
    <source>
        <dbReference type="Proteomes" id="UP000814353"/>
    </source>
</evidence>
<evidence type="ECO:0000256" key="6">
    <source>
        <dbReference type="HAMAP-Rule" id="MF_01186"/>
    </source>
</evidence>
<dbReference type="GO" id="GO:0001530">
    <property type="term" value="F:lipopolysaccharide binding"/>
    <property type="evidence" value="ECO:0007669"/>
    <property type="project" value="TreeGrafter"/>
</dbReference>
<comment type="subcellular location">
    <subcellularLocation>
        <location evidence="6">Cell outer membrane</location>
        <topology evidence="6">Lipid-anchor</topology>
    </subcellularLocation>
</comment>
<dbReference type="RefSeq" id="WP_181515698.1">
    <property type="nucleotide sequence ID" value="NZ_JABFUB010000017.1"/>
</dbReference>
<comment type="function">
    <text evidence="6">Together with LptD, is involved in the assembly of lipopolysaccharide (LPS) at the surface of the outer membrane. Required for the proper assembly of LptD. Binds LPS and may serve as the LPS recognition site at the outer membrane.</text>
</comment>
<comment type="similarity">
    <text evidence="6">Belongs to the LptE lipoprotein family.</text>
</comment>
<evidence type="ECO:0000313" key="9">
    <source>
        <dbReference type="Proteomes" id="UP000518091"/>
    </source>
</evidence>
<dbReference type="PROSITE" id="PS51257">
    <property type="entry name" value="PROKAR_LIPOPROTEIN"/>
    <property type="match status" value="1"/>
</dbReference>
<evidence type="ECO:0000256" key="5">
    <source>
        <dbReference type="ARBA" id="ARBA00023288"/>
    </source>
</evidence>
<evidence type="ECO:0000256" key="4">
    <source>
        <dbReference type="ARBA" id="ARBA00023237"/>
    </source>
</evidence>
<dbReference type="EMBL" id="JACEFT010000021">
    <property type="protein sequence ID" value="MBA2780229.1"/>
    <property type="molecule type" value="Genomic_DNA"/>
</dbReference>
<dbReference type="PANTHER" id="PTHR38098">
    <property type="entry name" value="LPS-ASSEMBLY LIPOPROTEIN LPTE"/>
    <property type="match status" value="1"/>
</dbReference>
<dbReference type="Proteomes" id="UP000518091">
    <property type="component" value="Unassembled WGS sequence"/>
</dbReference>
<organism evidence="7 9">
    <name type="scientific">Billgrantia kenyensis</name>
    <dbReference type="NCBI Taxonomy" id="321266"/>
    <lineage>
        <taxon>Bacteria</taxon>
        <taxon>Pseudomonadati</taxon>
        <taxon>Pseudomonadota</taxon>
        <taxon>Gammaproteobacteria</taxon>
        <taxon>Oceanospirillales</taxon>
        <taxon>Halomonadaceae</taxon>
        <taxon>Billgrantia</taxon>
    </lineage>
</organism>
<dbReference type="GO" id="GO:0043165">
    <property type="term" value="P:Gram-negative-bacterium-type cell outer membrane assembly"/>
    <property type="evidence" value="ECO:0007669"/>
    <property type="project" value="UniProtKB-UniRule"/>
</dbReference>
<dbReference type="GO" id="GO:0015920">
    <property type="term" value="P:lipopolysaccharide transport"/>
    <property type="evidence" value="ECO:0007669"/>
    <property type="project" value="TreeGrafter"/>
</dbReference>
<keyword evidence="4 6" id="KW-0998">Cell outer membrane</keyword>
<accession>A0A7V9W383</accession>
<sequence>MQRRGFLALFLSAGASLTLAGCGFRLRGFDAPELAFDELALASSDSELARLVSERLTSLGTRVHENAPLVLNLGDEAFREHQLGVLDTGPQEREMTLSVPFSVQRRRDGAYHVPQQRLEVSTGFVVSDDNLLAQDDLREEARQELRQEALRRLFDRLRVLENTAQ</sequence>
<dbReference type="Gene3D" id="3.30.160.150">
    <property type="entry name" value="Lipoprotein like domain"/>
    <property type="match status" value="1"/>
</dbReference>
<proteinExistence type="inferred from homology"/>
<comment type="subunit">
    <text evidence="6">Component of the lipopolysaccharide transport and assembly complex. Interacts with LptD.</text>
</comment>
<keyword evidence="1 6" id="KW-0732">Signal</keyword>
<dbReference type="Pfam" id="PF04390">
    <property type="entry name" value="LptE"/>
    <property type="match status" value="1"/>
</dbReference>
<dbReference type="GO" id="GO:1990351">
    <property type="term" value="C:transporter complex"/>
    <property type="evidence" value="ECO:0007669"/>
    <property type="project" value="TreeGrafter"/>
</dbReference>
<dbReference type="AlphaFoldDB" id="A0A7V9W383"/>
<evidence type="ECO:0000313" key="7">
    <source>
        <dbReference type="EMBL" id="MBA2780229.1"/>
    </source>
</evidence>